<dbReference type="VEuPathDB" id="MicrosporidiaDB:ECU08_1200"/>
<dbReference type="VEuPathDB" id="MicrosporidiaDB:M970_081240"/>
<evidence type="ECO:0000256" key="1">
    <source>
        <dbReference type="ARBA" id="ARBA00022694"/>
    </source>
</evidence>
<evidence type="ECO:0000313" key="2">
    <source>
        <dbReference type="EMBL" id="AGE95132.1"/>
    </source>
</evidence>
<name>M1K7B2_ENCCN</name>
<reference evidence="2" key="1">
    <citation type="journal article" date="2013" name="Eukaryot. Cell">
        <title>Extremely Reduced Levels of Heterozygosity in the Vertebrate Pathogen Encephalitozoon cuniculi.</title>
        <authorList>
            <person name="Selman M."/>
            <person name="Sak B."/>
            <person name="Kvac M."/>
            <person name="Farinelli L."/>
            <person name="Weiss L.M."/>
            <person name="Corradi N."/>
        </authorList>
    </citation>
    <scope>NUCLEOTIDE SEQUENCE</scope>
</reference>
<dbReference type="EMBL" id="KC513605">
    <property type="protein sequence ID" value="AGE95132.1"/>
    <property type="molecule type" value="Genomic_DNA"/>
</dbReference>
<sequence length="218" mass="24508">MYFDVNVSSRFPGSEIGIVEELGHDGICVNTVITPEMVEGYKRPPLDLWGDKKVYERVEVVRYRDGGGGVDVREKLDPDLLAIRLERPEDFKEVVKVSPDVITFDHTKSFLIGRDEVVEATKRNIFFEIPLVHGMYGCGDKSMWMRNARRLLEATGGVNVVVGSGAACSTEMRSRQDVIKILEGLGMSRDGGKRVLLNSARLVRSCDIRRGYVVKRKM</sequence>
<dbReference type="AlphaFoldDB" id="M1K7B2"/>
<keyword evidence="1" id="KW-0819">tRNA processing</keyword>
<dbReference type="InterPro" id="IPR002738">
    <property type="entry name" value="RNase_P_p30"/>
</dbReference>
<dbReference type="SUPFAM" id="SSF89550">
    <property type="entry name" value="PHP domain-like"/>
    <property type="match status" value="1"/>
</dbReference>
<organism evidence="2">
    <name type="scientific">Encephalitozoon cuniculi</name>
    <name type="common">Microsporidian parasite</name>
    <dbReference type="NCBI Taxonomy" id="6035"/>
    <lineage>
        <taxon>Eukaryota</taxon>
        <taxon>Fungi</taxon>
        <taxon>Fungi incertae sedis</taxon>
        <taxon>Microsporidia</taxon>
        <taxon>Unikaryonidae</taxon>
        <taxon>Encephalitozoon</taxon>
    </lineage>
</organism>
<dbReference type="Gene3D" id="3.20.20.140">
    <property type="entry name" value="Metal-dependent hydrolases"/>
    <property type="match status" value="1"/>
</dbReference>
<dbReference type="VEuPathDB" id="MicrosporidiaDB:AEWQ_081230"/>
<dbReference type="VEuPathDB" id="MicrosporidiaDB:AEWR_081240"/>
<gene>
    <name evidence="2" type="ORF">ECU08_1200</name>
</gene>
<dbReference type="Pfam" id="PF01876">
    <property type="entry name" value="RNase_P_p30"/>
    <property type="match status" value="1"/>
</dbReference>
<dbReference type="InterPro" id="IPR016195">
    <property type="entry name" value="Pol/histidinol_Pase-like"/>
</dbReference>
<dbReference type="VEuPathDB" id="MicrosporidiaDB:AEWD_081190"/>
<protein>
    <submittedName>
        <fullName evidence="2">Uncharacterized protein</fullName>
    </submittedName>
</protein>
<dbReference type="GO" id="GO:0008033">
    <property type="term" value="P:tRNA processing"/>
    <property type="evidence" value="ECO:0007669"/>
    <property type="project" value="UniProtKB-KW"/>
</dbReference>
<proteinExistence type="predicted"/>
<accession>M1K7B2</accession>